<evidence type="ECO:0000256" key="5">
    <source>
        <dbReference type="ARBA" id="ARBA00022729"/>
    </source>
</evidence>
<organism evidence="7 8">
    <name type="scientific">Linum tenue</name>
    <dbReference type="NCBI Taxonomy" id="586396"/>
    <lineage>
        <taxon>Eukaryota</taxon>
        <taxon>Viridiplantae</taxon>
        <taxon>Streptophyta</taxon>
        <taxon>Embryophyta</taxon>
        <taxon>Tracheophyta</taxon>
        <taxon>Spermatophyta</taxon>
        <taxon>Magnoliopsida</taxon>
        <taxon>eudicotyledons</taxon>
        <taxon>Gunneridae</taxon>
        <taxon>Pentapetalae</taxon>
        <taxon>rosids</taxon>
        <taxon>fabids</taxon>
        <taxon>Malpighiales</taxon>
        <taxon>Linaceae</taxon>
        <taxon>Linum</taxon>
    </lineage>
</organism>
<dbReference type="InterPro" id="IPR010264">
    <property type="entry name" value="Self-incomp_S1"/>
</dbReference>
<evidence type="ECO:0000256" key="3">
    <source>
        <dbReference type="ARBA" id="ARBA00022471"/>
    </source>
</evidence>
<keyword evidence="4 6" id="KW-0964">Secreted</keyword>
<name>A0AAV0I9Z4_9ROSI</name>
<dbReference type="AlphaFoldDB" id="A0AAV0I9Z4"/>
<evidence type="ECO:0000256" key="4">
    <source>
        <dbReference type="ARBA" id="ARBA00022525"/>
    </source>
</evidence>
<dbReference type="PANTHER" id="PTHR31232:SF18">
    <property type="entry name" value="S-PROTEIN HOMOLOG"/>
    <property type="match status" value="1"/>
</dbReference>
<accession>A0AAV0I9Z4</accession>
<evidence type="ECO:0000313" key="8">
    <source>
        <dbReference type="Proteomes" id="UP001154282"/>
    </source>
</evidence>
<evidence type="ECO:0000256" key="6">
    <source>
        <dbReference type="RuleBase" id="RU367044"/>
    </source>
</evidence>
<dbReference type="Pfam" id="PF05938">
    <property type="entry name" value="Self-incomp_S1"/>
    <property type="match status" value="1"/>
</dbReference>
<evidence type="ECO:0000256" key="1">
    <source>
        <dbReference type="ARBA" id="ARBA00004613"/>
    </source>
</evidence>
<keyword evidence="8" id="KW-1185">Reference proteome</keyword>
<gene>
    <name evidence="7" type="ORF">LITE_LOCUS8323</name>
</gene>
<dbReference type="Proteomes" id="UP001154282">
    <property type="component" value="Unassembled WGS sequence"/>
</dbReference>
<evidence type="ECO:0000313" key="7">
    <source>
        <dbReference type="EMBL" id="CAI0394457.1"/>
    </source>
</evidence>
<sequence length="98" mass="11194">MLPKTVTVHCRSKNNDLGSRDLNTWDEYSWSFGNNAFGGTLFWCDLRIAKANQCLHFDAYDQDENKHVYRWEVHGAEGITGTNQDGAPVGEVAEWRQC</sequence>
<comment type="subcellular location">
    <subcellularLocation>
        <location evidence="1 6">Secreted</location>
    </subcellularLocation>
</comment>
<keyword evidence="5" id="KW-0732">Signal</keyword>
<dbReference type="EMBL" id="CAMGYJ010000003">
    <property type="protein sequence ID" value="CAI0394457.1"/>
    <property type="molecule type" value="Genomic_DNA"/>
</dbReference>
<dbReference type="GO" id="GO:0005576">
    <property type="term" value="C:extracellular region"/>
    <property type="evidence" value="ECO:0007669"/>
    <property type="project" value="UniProtKB-SubCell"/>
</dbReference>
<dbReference type="PANTHER" id="PTHR31232">
    <property type="match status" value="1"/>
</dbReference>
<comment type="caution">
    <text evidence="7">The sequence shown here is derived from an EMBL/GenBank/DDBJ whole genome shotgun (WGS) entry which is preliminary data.</text>
</comment>
<reference evidence="7" key="1">
    <citation type="submission" date="2022-08" db="EMBL/GenBank/DDBJ databases">
        <authorList>
            <person name="Gutierrez-Valencia J."/>
        </authorList>
    </citation>
    <scope>NUCLEOTIDE SEQUENCE</scope>
</reference>
<proteinExistence type="inferred from homology"/>
<dbReference type="GO" id="GO:0060320">
    <property type="term" value="P:rejection of self pollen"/>
    <property type="evidence" value="ECO:0007669"/>
    <property type="project" value="UniProtKB-KW"/>
</dbReference>
<protein>
    <recommendedName>
        <fullName evidence="6">S-protein homolog</fullName>
    </recommendedName>
</protein>
<evidence type="ECO:0000256" key="2">
    <source>
        <dbReference type="ARBA" id="ARBA00005581"/>
    </source>
</evidence>
<keyword evidence="3 6" id="KW-0713">Self-incompatibility</keyword>
<comment type="similarity">
    <text evidence="2 6">Belongs to the plant self-incompatibility (S1) protein family.</text>
</comment>